<organism evidence="2 3">
    <name type="scientific">Vespula maculifrons</name>
    <name type="common">Eastern yellow jacket</name>
    <name type="synonym">Wasp</name>
    <dbReference type="NCBI Taxonomy" id="7453"/>
    <lineage>
        <taxon>Eukaryota</taxon>
        <taxon>Metazoa</taxon>
        <taxon>Ecdysozoa</taxon>
        <taxon>Arthropoda</taxon>
        <taxon>Hexapoda</taxon>
        <taxon>Insecta</taxon>
        <taxon>Pterygota</taxon>
        <taxon>Neoptera</taxon>
        <taxon>Endopterygota</taxon>
        <taxon>Hymenoptera</taxon>
        <taxon>Apocrita</taxon>
        <taxon>Aculeata</taxon>
        <taxon>Vespoidea</taxon>
        <taxon>Vespidae</taxon>
        <taxon>Vespinae</taxon>
        <taxon>Vespula</taxon>
    </lineage>
</organism>
<comment type="caution">
    <text evidence="2">The sequence shown here is derived from an EMBL/GenBank/DDBJ whole genome shotgun (WGS) entry which is preliminary data.</text>
</comment>
<dbReference type="Proteomes" id="UP001607303">
    <property type="component" value="Unassembled WGS sequence"/>
</dbReference>
<evidence type="ECO:0000256" key="1">
    <source>
        <dbReference type="SAM" id="MobiDB-lite"/>
    </source>
</evidence>
<keyword evidence="3" id="KW-1185">Reference proteome</keyword>
<reference evidence="2 3" key="1">
    <citation type="journal article" date="2024" name="Ann. Entomol. Soc. Am.">
        <title>Genomic analyses of the southern and eastern yellowjacket wasps (Hymenoptera: Vespidae) reveal evolutionary signatures of social life.</title>
        <authorList>
            <person name="Catto M.A."/>
            <person name="Caine P.B."/>
            <person name="Orr S.E."/>
            <person name="Hunt B.G."/>
            <person name="Goodisman M.A.D."/>
        </authorList>
    </citation>
    <scope>NUCLEOTIDE SEQUENCE [LARGE SCALE GENOMIC DNA]</scope>
    <source>
        <strain evidence="2">232</strain>
        <tissue evidence="2">Head and thorax</tissue>
    </source>
</reference>
<gene>
    <name evidence="2" type="ORF">V1477_009453</name>
</gene>
<dbReference type="EMBL" id="JAYRBN010000058">
    <property type="protein sequence ID" value="KAL2741824.1"/>
    <property type="molecule type" value="Genomic_DNA"/>
</dbReference>
<accession>A0ABD2CAP6</accession>
<proteinExistence type="predicted"/>
<sequence>MSLGATIAGRQSDYSPSRKPIVLSIEGGEPIPFDGTPERRSDESQDDRHDRHAFAKSRASSPDTCTSANETDERTQNCVIKDYKLILVNLNTTKSIEADYETSSEGPSRLVEGKSSHTRFLSKSYFDNLRKEEEVKSLKVLETKEKPNSKRYAYLREDVDDITMSSVSLPILRNIESNPITEVKDRMISDSSFARQQKLQMIVEQTELLLSAESKLVDSIKPEVSYLGKKYELNRRESLMLLPVIQDIKLTDQKKRSIPRTTIKKLDKSIDPCSTNKVSHDLIDIIENPELSRTSFYIPPYPVNDTSLLDKPSDDYSFDSSMKRQVTNDTNVLLKIHGELSPLRCELSEIAAKFRALRLQRMYGSIEENKNAAGGYVLSSMDIDRGLQQEHRFVGNLQTQFSPMTMVGKSMSRESLNHISTGNSQFFVETGLHGDRTCVSREPSNRQPSMYFEITSGKNESSIGGTEYLGERIANYYSQTNNTPFERYYRPRSSCIHDRYQRERGSIVRSVDEGYSYYTNFISRKSCDINGSRYVSRGNADQPADLLILGGGRSKEVVREDHHIPCDRRRGKRNLLGSSMGFDIVTPKVIVENSLSAAKESSTNVSLCKGNRYSSLEIGNPYPEKKRSICSTVKDVEMLVNEETSKDLLTPRESRLNLKHRHQKEQVDTTTIVNRSSQTSKQTIDFKEITNTSSSTSTRRIKAISVPKDIEKVKIVPVFFTTGIPKPLFPLIELDDDTTTGCSINERERSLQRRLTLKEKNSRKISNNSTSGRRGPSESDVSDSYVTGPLTLHRDYFSENERWHSGNASSKMSVSCFSRRSCSSKKTTSSNALKYTSALGSICSGVARVTVSGTAMSNQQKRFTQIREITHEKGIRGMRSSPEDFLSDT</sequence>
<feature type="region of interest" description="Disordered" evidence="1">
    <location>
        <begin position="743"/>
        <end position="785"/>
    </location>
</feature>
<evidence type="ECO:0000313" key="3">
    <source>
        <dbReference type="Proteomes" id="UP001607303"/>
    </source>
</evidence>
<feature type="compositionally biased region" description="Polar residues" evidence="1">
    <location>
        <begin position="58"/>
        <end position="69"/>
    </location>
</feature>
<evidence type="ECO:0000313" key="2">
    <source>
        <dbReference type="EMBL" id="KAL2741824.1"/>
    </source>
</evidence>
<name>A0ABD2CAP6_VESMC</name>
<dbReference type="AlphaFoldDB" id="A0ABD2CAP6"/>
<feature type="region of interest" description="Disordered" evidence="1">
    <location>
        <begin position="1"/>
        <end position="72"/>
    </location>
</feature>
<protein>
    <submittedName>
        <fullName evidence="2">Uncharacterized protein</fullName>
    </submittedName>
</protein>
<feature type="compositionally biased region" description="Basic and acidic residues" evidence="1">
    <location>
        <begin position="745"/>
        <end position="762"/>
    </location>
</feature>
<feature type="compositionally biased region" description="Basic and acidic residues" evidence="1">
    <location>
        <begin position="36"/>
        <end position="53"/>
    </location>
</feature>